<evidence type="ECO:0000256" key="5">
    <source>
        <dbReference type="ARBA" id="ARBA00023136"/>
    </source>
</evidence>
<keyword evidence="8" id="KW-1185">Reference proteome</keyword>
<dbReference type="AlphaFoldDB" id="A0A840AMV8"/>
<keyword evidence="2" id="KW-1003">Cell membrane</keyword>
<keyword evidence="4 6" id="KW-1133">Transmembrane helix</keyword>
<feature type="transmembrane region" description="Helical" evidence="6">
    <location>
        <begin position="20"/>
        <end position="49"/>
    </location>
</feature>
<comment type="caution">
    <text evidence="7">The sequence shown here is derived from an EMBL/GenBank/DDBJ whole genome shotgun (WGS) entry which is preliminary data.</text>
</comment>
<reference evidence="7 8" key="1">
    <citation type="submission" date="2020-08" db="EMBL/GenBank/DDBJ databases">
        <title>Genomic Encyclopedia of Type Strains, Phase IV (KMG-IV): sequencing the most valuable type-strain genomes for metagenomic binning, comparative biology and taxonomic classification.</title>
        <authorList>
            <person name="Goeker M."/>
        </authorList>
    </citation>
    <scope>NUCLEOTIDE SEQUENCE [LARGE SCALE GENOMIC DNA]</scope>
    <source>
        <strain evidence="7 8">DSM 25966</strain>
    </source>
</reference>
<name>A0A840AMV8_9HYPH</name>
<dbReference type="PANTHER" id="PTHR33545">
    <property type="entry name" value="UPF0750 MEMBRANE PROTEIN YITT-RELATED"/>
    <property type="match status" value="1"/>
</dbReference>
<feature type="transmembrane region" description="Helical" evidence="6">
    <location>
        <begin position="177"/>
        <end position="194"/>
    </location>
</feature>
<evidence type="ECO:0000256" key="2">
    <source>
        <dbReference type="ARBA" id="ARBA00022475"/>
    </source>
</evidence>
<evidence type="ECO:0000256" key="4">
    <source>
        <dbReference type="ARBA" id="ARBA00022989"/>
    </source>
</evidence>
<dbReference type="Pfam" id="PF02588">
    <property type="entry name" value="YitT_membrane"/>
    <property type="match status" value="1"/>
</dbReference>
<evidence type="ECO:0000313" key="7">
    <source>
        <dbReference type="EMBL" id="MBB3929855.1"/>
    </source>
</evidence>
<evidence type="ECO:0000256" key="3">
    <source>
        <dbReference type="ARBA" id="ARBA00022692"/>
    </source>
</evidence>
<evidence type="ECO:0000313" key="8">
    <source>
        <dbReference type="Proteomes" id="UP000553963"/>
    </source>
</evidence>
<dbReference type="RefSeq" id="WP_183397469.1">
    <property type="nucleotide sequence ID" value="NZ_JACIDS010000001.1"/>
</dbReference>
<feature type="transmembrane region" description="Helical" evidence="6">
    <location>
        <begin position="61"/>
        <end position="82"/>
    </location>
</feature>
<comment type="subcellular location">
    <subcellularLocation>
        <location evidence="1">Cell membrane</location>
        <topology evidence="1">Multi-pass membrane protein</topology>
    </subcellularLocation>
</comment>
<evidence type="ECO:0000256" key="6">
    <source>
        <dbReference type="SAM" id="Phobius"/>
    </source>
</evidence>
<keyword evidence="5 6" id="KW-0472">Membrane</keyword>
<dbReference type="Proteomes" id="UP000553963">
    <property type="component" value="Unassembled WGS sequence"/>
</dbReference>
<gene>
    <name evidence="7" type="ORF">GGR25_000874</name>
</gene>
<keyword evidence="3 6" id="KW-0812">Transmembrane</keyword>
<feature type="transmembrane region" description="Helical" evidence="6">
    <location>
        <begin position="102"/>
        <end position="129"/>
    </location>
</feature>
<protein>
    <submittedName>
        <fullName evidence="7">Uncharacterized membrane-anchored protein YitT (DUF2179 family)</fullName>
    </submittedName>
</protein>
<accession>A0A840AMV8</accession>
<dbReference type="InterPro" id="IPR003740">
    <property type="entry name" value="YitT"/>
</dbReference>
<feature type="transmembrane region" description="Helical" evidence="6">
    <location>
        <begin position="149"/>
        <end position="171"/>
    </location>
</feature>
<dbReference type="EMBL" id="JACIDS010000001">
    <property type="protein sequence ID" value="MBB3929855.1"/>
    <property type="molecule type" value="Genomic_DNA"/>
</dbReference>
<organism evidence="7 8">
    <name type="scientific">Kaistia hirudinis</name>
    <dbReference type="NCBI Taxonomy" id="1293440"/>
    <lineage>
        <taxon>Bacteria</taxon>
        <taxon>Pseudomonadati</taxon>
        <taxon>Pseudomonadota</taxon>
        <taxon>Alphaproteobacteria</taxon>
        <taxon>Hyphomicrobiales</taxon>
        <taxon>Kaistiaceae</taxon>
        <taxon>Kaistia</taxon>
    </lineage>
</organism>
<dbReference type="GO" id="GO:0005886">
    <property type="term" value="C:plasma membrane"/>
    <property type="evidence" value="ECO:0007669"/>
    <property type="project" value="UniProtKB-SubCell"/>
</dbReference>
<evidence type="ECO:0000256" key="1">
    <source>
        <dbReference type="ARBA" id="ARBA00004651"/>
    </source>
</evidence>
<dbReference type="InterPro" id="IPR051461">
    <property type="entry name" value="UPF0750_membrane"/>
</dbReference>
<sequence>MSLSSPSLAHSPYEDTLAFVIGTLFVALGLTVLKAAGLGVGSTAGIAFLVYLTTHADFGTVFFLINVPVFVFAYVTLGRAYLVRSVLATGLLSLEASLLPRLFTIGHVEPIFAAMLGGLLCGMGMLALVRHRAGVGGFMMVAVFLQERYGWRAGRVLMVADAVVVGAAFLLMEPLHVALSIVATLCLNLVLALYHKPGRYAGF</sequence>
<proteinExistence type="predicted"/>
<dbReference type="PANTHER" id="PTHR33545:SF5">
    <property type="entry name" value="UPF0750 MEMBRANE PROTEIN YITT"/>
    <property type="match status" value="1"/>
</dbReference>